<reference evidence="10 11" key="1">
    <citation type="submission" date="2018-04" db="EMBL/GenBank/DDBJ databases">
        <authorList>
            <person name="Go L.Y."/>
            <person name="Mitchell J.A."/>
        </authorList>
    </citation>
    <scope>NUCLEOTIDE SEQUENCE [LARGE SCALE GENOMIC DNA]</scope>
    <source>
        <strain evidence="10">ULC066bin1</strain>
    </source>
</reference>
<dbReference type="PANTHER" id="PTHR45790:SF3">
    <property type="entry name" value="S-ADENOSYL-L-METHIONINE-DEPENDENT UROPORPHYRINOGEN III METHYLTRANSFERASE, CHLOROPLASTIC"/>
    <property type="match status" value="1"/>
</dbReference>
<evidence type="ECO:0000256" key="2">
    <source>
        <dbReference type="ARBA" id="ARBA00022603"/>
    </source>
</evidence>
<keyword evidence="4" id="KW-0949">S-adenosyl-L-methionine</keyword>
<dbReference type="NCBIfam" id="NF004790">
    <property type="entry name" value="PRK06136.1"/>
    <property type="match status" value="1"/>
</dbReference>
<accession>A0A2W4YGA6</accession>
<evidence type="ECO:0000313" key="11">
    <source>
        <dbReference type="Proteomes" id="UP000249467"/>
    </source>
</evidence>
<dbReference type="InterPro" id="IPR036108">
    <property type="entry name" value="4pyrrol_syn_uPrphyn_synt_sf"/>
</dbReference>
<evidence type="ECO:0000256" key="5">
    <source>
        <dbReference type="ARBA" id="ARBA00023244"/>
    </source>
</evidence>
<dbReference type="EC" id="2.1.1.107" evidence="1"/>
<dbReference type="Proteomes" id="UP000249467">
    <property type="component" value="Unassembled WGS sequence"/>
</dbReference>
<protein>
    <recommendedName>
        <fullName evidence="1">uroporphyrinogen-III C-methyltransferase</fullName>
        <ecNumber evidence="1">2.1.1.107</ecNumber>
    </recommendedName>
</protein>
<dbReference type="GO" id="GO:0032259">
    <property type="term" value="P:methylation"/>
    <property type="evidence" value="ECO:0007669"/>
    <property type="project" value="UniProtKB-KW"/>
</dbReference>
<dbReference type="Gene3D" id="3.40.50.10090">
    <property type="match status" value="2"/>
</dbReference>
<name>A0A2W4YGA6_9CYAN</name>
<organism evidence="10 11">
    <name type="scientific">Pseudanabaena frigida</name>
    <dbReference type="NCBI Taxonomy" id="945775"/>
    <lineage>
        <taxon>Bacteria</taxon>
        <taxon>Bacillati</taxon>
        <taxon>Cyanobacteriota</taxon>
        <taxon>Cyanophyceae</taxon>
        <taxon>Pseudanabaenales</taxon>
        <taxon>Pseudanabaenaceae</taxon>
        <taxon>Pseudanabaena</taxon>
    </lineage>
</organism>
<keyword evidence="5" id="KW-0627">Porphyrin biosynthesis</keyword>
<feature type="domain" description="Tetrapyrrole methylase" evidence="8">
    <location>
        <begin position="13"/>
        <end position="217"/>
    </location>
</feature>
<evidence type="ECO:0000259" key="8">
    <source>
        <dbReference type="Pfam" id="PF00590"/>
    </source>
</evidence>
<dbReference type="Gene3D" id="3.30.950.10">
    <property type="entry name" value="Methyltransferase, Cobalt-precorrin-4 Transmethylase, Domain 2"/>
    <property type="match status" value="1"/>
</dbReference>
<dbReference type="InterPro" id="IPR003754">
    <property type="entry name" value="4pyrrol_synth_uPrphyn_synth"/>
</dbReference>
<evidence type="ECO:0000256" key="7">
    <source>
        <dbReference type="ARBA" id="ARBA00054030"/>
    </source>
</evidence>
<dbReference type="Pfam" id="PF00590">
    <property type="entry name" value="TP_methylase"/>
    <property type="match status" value="1"/>
</dbReference>
<dbReference type="PANTHER" id="PTHR45790">
    <property type="entry name" value="SIROHEME SYNTHASE-RELATED"/>
    <property type="match status" value="1"/>
</dbReference>
<dbReference type="SUPFAM" id="SSF53790">
    <property type="entry name" value="Tetrapyrrole methylase"/>
    <property type="match status" value="1"/>
</dbReference>
<dbReference type="InterPro" id="IPR050161">
    <property type="entry name" value="Siro_Cobalamin_biosynth"/>
</dbReference>
<gene>
    <name evidence="10" type="primary">cobA</name>
    <name evidence="10" type="ORF">DCF19_07675</name>
</gene>
<evidence type="ECO:0000256" key="6">
    <source>
        <dbReference type="ARBA" id="ARBA00023444"/>
    </source>
</evidence>
<comment type="pathway">
    <text evidence="6">Porphyrin-containing compound metabolism.</text>
</comment>
<keyword evidence="2 10" id="KW-0489">Methyltransferase</keyword>
<dbReference type="FunFam" id="3.40.1010.10:FF:000001">
    <property type="entry name" value="Siroheme synthase"/>
    <property type="match status" value="1"/>
</dbReference>
<evidence type="ECO:0000313" key="10">
    <source>
        <dbReference type="EMBL" id="PZO42118.1"/>
    </source>
</evidence>
<evidence type="ECO:0000259" key="9">
    <source>
        <dbReference type="Pfam" id="PF02602"/>
    </source>
</evidence>
<dbReference type="NCBIfam" id="TIGR01469">
    <property type="entry name" value="cobA_cysG_Cterm"/>
    <property type="match status" value="1"/>
</dbReference>
<comment type="function">
    <text evidence="7">Catalyzes the two successive C-2 and C-7 methylation reactions involved in the conversion of uroporphyrinogen III to precorrin-2 via the intermediate formation of precorrin-1. It is a step in the biosynthesis of both cobalamin (vitamin B12) and siroheme.</text>
</comment>
<evidence type="ECO:0000256" key="1">
    <source>
        <dbReference type="ARBA" id="ARBA00012162"/>
    </source>
</evidence>
<evidence type="ECO:0000256" key="3">
    <source>
        <dbReference type="ARBA" id="ARBA00022679"/>
    </source>
</evidence>
<dbReference type="CDD" id="cd11642">
    <property type="entry name" value="SUMT"/>
    <property type="match status" value="1"/>
</dbReference>
<comment type="caution">
    <text evidence="10">The sequence shown here is derived from an EMBL/GenBank/DDBJ whole genome shotgun (WGS) entry which is preliminary data.</text>
</comment>
<dbReference type="InterPro" id="IPR014776">
    <property type="entry name" value="4pyrrole_Mease_sub2"/>
</dbReference>
<dbReference type="GO" id="GO:0019354">
    <property type="term" value="P:siroheme biosynthetic process"/>
    <property type="evidence" value="ECO:0007669"/>
    <property type="project" value="InterPro"/>
</dbReference>
<feature type="domain" description="Tetrapyrrole biosynthesis uroporphyrinogen III synthase" evidence="9">
    <location>
        <begin position="282"/>
        <end position="519"/>
    </location>
</feature>
<dbReference type="InterPro" id="IPR000878">
    <property type="entry name" value="4pyrrol_Mease"/>
</dbReference>
<dbReference type="InterPro" id="IPR014777">
    <property type="entry name" value="4pyrrole_Mease_sub1"/>
</dbReference>
<dbReference type="Pfam" id="PF02602">
    <property type="entry name" value="HEM4"/>
    <property type="match status" value="1"/>
</dbReference>
<sequence length="527" mass="57204">MQDIYQQNITQGKVFIVGAGIGGVEFLTVRARDLISVAEVIISDALVDRTLLDLAPEKCDRIIAGKRGGQESIKQAEINQMLVDYCLQDKRVVRLKSGDPWIFGRSLPEILALQAANCEWEVVVGISSAIAAPMLAGIPLTEVESSSCFAVMTGHDLERLPWEAIAQIPTLVILMGTNNLGGLLEKLQGGRSGDTKIAIVRWCGRPEQQVWTGTLVDIQSKLPEGSLSPAVIVVGEVVKFHEQLSSSYGKSLENFEQSPEKEKLALQGKTILVTRAASQSSQFSDLLTSQGAEAIEMPTLAIAPPTSWEMLDRAIVDLASYDWLILTSANAVESFFGRLQRAGKDSRALHSLKVAVVGRKTAEVLANYGIAPDLVPTDFVADALVDAFLAISDRVLTGKKMLFPRVESGGREILVEQLQQHGAIVDAIPAYESGCPEVIDPVALAAIQNQRLDAIAFASSKTVKHFCQLLERTASTDTWKSWIAKAKIASIGPQTSKTCYELLGRVDCEAVEYTLDGLVTVIRESFR</sequence>
<dbReference type="CDD" id="cd06578">
    <property type="entry name" value="HemD"/>
    <property type="match status" value="1"/>
</dbReference>
<proteinExistence type="predicted"/>
<dbReference type="InterPro" id="IPR035996">
    <property type="entry name" value="4pyrrol_Methylase_sf"/>
</dbReference>
<dbReference type="Gene3D" id="3.40.1010.10">
    <property type="entry name" value="Cobalt-precorrin-4 Transmethylase, Domain 1"/>
    <property type="match status" value="1"/>
</dbReference>
<dbReference type="AlphaFoldDB" id="A0A2W4YGA6"/>
<dbReference type="GO" id="GO:0004852">
    <property type="term" value="F:uroporphyrinogen-III synthase activity"/>
    <property type="evidence" value="ECO:0007669"/>
    <property type="project" value="InterPro"/>
</dbReference>
<dbReference type="InterPro" id="IPR006366">
    <property type="entry name" value="CobA/CysG_C"/>
</dbReference>
<dbReference type="SUPFAM" id="SSF69618">
    <property type="entry name" value="HemD-like"/>
    <property type="match status" value="1"/>
</dbReference>
<reference evidence="10 11" key="2">
    <citation type="submission" date="2018-06" db="EMBL/GenBank/DDBJ databases">
        <title>Metagenomic assembly of (sub)arctic Cyanobacteria and their associated microbiome from non-axenic cultures.</title>
        <authorList>
            <person name="Baurain D."/>
        </authorList>
    </citation>
    <scope>NUCLEOTIDE SEQUENCE [LARGE SCALE GENOMIC DNA]</scope>
    <source>
        <strain evidence="10">ULC066bin1</strain>
    </source>
</reference>
<evidence type="ECO:0000256" key="4">
    <source>
        <dbReference type="ARBA" id="ARBA00022691"/>
    </source>
</evidence>
<dbReference type="EMBL" id="QBML01000008">
    <property type="protein sequence ID" value="PZO42118.1"/>
    <property type="molecule type" value="Genomic_DNA"/>
</dbReference>
<dbReference type="GO" id="GO:0004851">
    <property type="term" value="F:uroporphyrin-III C-methyltransferase activity"/>
    <property type="evidence" value="ECO:0007669"/>
    <property type="project" value="UniProtKB-EC"/>
</dbReference>
<keyword evidence="3 10" id="KW-0808">Transferase</keyword>